<organism evidence="2 3">
    <name type="scientific">Methanocaldococcus lauensis</name>
    <dbReference type="NCBI Taxonomy" id="2546128"/>
    <lineage>
        <taxon>Archaea</taxon>
        <taxon>Methanobacteriati</taxon>
        <taxon>Methanobacteriota</taxon>
        <taxon>Methanomada group</taxon>
        <taxon>Methanococci</taxon>
        <taxon>Methanococcales</taxon>
        <taxon>Methanocaldococcaceae</taxon>
        <taxon>Methanocaldococcus</taxon>
    </lineage>
</organism>
<dbReference type="GeneID" id="65882909"/>
<dbReference type="EMBL" id="LR792632">
    <property type="protein sequence ID" value="CAB3287248.1"/>
    <property type="molecule type" value="Genomic_DNA"/>
</dbReference>
<dbReference type="KEGG" id="mesg:MLAUSG7_0100"/>
<evidence type="ECO:0000259" key="1">
    <source>
        <dbReference type="SMART" id="SM00933"/>
    </source>
</evidence>
<gene>
    <name evidence="2" type="ORF">MLAUSG7_0100</name>
</gene>
<evidence type="ECO:0000313" key="3">
    <source>
        <dbReference type="Proteomes" id="UP000679213"/>
    </source>
</evidence>
<dbReference type="RefSeq" id="WP_214400036.1">
    <property type="nucleotide sequence ID" value="NZ_LR792632.1"/>
</dbReference>
<dbReference type="AlphaFoldDB" id="A0A8D6SUG8"/>
<dbReference type="InterPro" id="IPR018977">
    <property type="entry name" value="NurA_domain"/>
</dbReference>
<proteinExistence type="predicted"/>
<reference evidence="2 3" key="1">
    <citation type="submission" date="2020-04" db="EMBL/GenBank/DDBJ databases">
        <authorList>
            <consortium name="Genoscope - CEA"/>
            <person name="William W."/>
        </authorList>
    </citation>
    <scope>NUCLEOTIDE SEQUENCE [LARGE SCALE GENOMIC DNA]</scope>
    <source>
        <strain evidence="2 3">SG7</strain>
    </source>
</reference>
<accession>A0A8D6SUG8</accession>
<evidence type="ECO:0000313" key="2">
    <source>
        <dbReference type="EMBL" id="CAB3287248.1"/>
    </source>
</evidence>
<dbReference type="SMART" id="SM00933">
    <property type="entry name" value="NurA"/>
    <property type="match status" value="1"/>
</dbReference>
<sequence>MQINDDKELYVPESLIDKLIEKDLPKMKDKMISEFNELLKIKDKIRDCLESKNKIKPVFPDTTSIPTSCGVDGAYTLRQLLGWDLVQVSSIIVEGVTPPKEENKWKEPKFFYYSSFVDRKERNSSVLRGIMVKLELHLINNAPHMLKFIDGSIKTPYIHLHQAYKSKQSGVSEELWDVFINKKNEVIEGYSENDDVLEFPTLNDALNDYLEILSNKRSDMYYVAVPKAITTSYVKEEIEDEMELELKIDDRGLLNLILKPGELLGPFNILLEEEFHFKINEEDKELINEEIIDDITDELKNWQVFYYALPDESGCKNRGVIRFEINSYISKNDKILKNVITGIIHNTKFYPNIMEPYPLYIADKMVKSTTYTLNISQENLSYEAIKNFIDKGIDPYHILMLFNSYRTAEG</sequence>
<feature type="domain" description="NurA" evidence="1">
    <location>
        <begin position="66"/>
        <end position="368"/>
    </location>
</feature>
<name>A0A8D6SUG8_9EURY</name>
<protein>
    <submittedName>
        <fullName evidence="2">Putative NurA domain-containing protein</fullName>
    </submittedName>
</protein>
<keyword evidence="3" id="KW-1185">Reference proteome</keyword>
<dbReference type="Proteomes" id="UP000679213">
    <property type="component" value="Chromosome I"/>
</dbReference>